<dbReference type="GO" id="GO:0035435">
    <property type="term" value="P:phosphate ion transmembrane transport"/>
    <property type="evidence" value="ECO:0007669"/>
    <property type="project" value="InterPro"/>
</dbReference>
<feature type="transmembrane region" description="Helical" evidence="6">
    <location>
        <begin position="267"/>
        <end position="289"/>
    </location>
</feature>
<comment type="subcellular location">
    <subcellularLocation>
        <location evidence="1">Membrane</location>
        <topology evidence="1">Multi-pass membrane protein</topology>
    </subcellularLocation>
</comment>
<keyword evidence="2" id="KW-0813">Transport</keyword>
<keyword evidence="4 6" id="KW-1133">Transmembrane helix</keyword>
<protein>
    <recommendedName>
        <fullName evidence="8">Na+-driven multidrug efflux pump</fullName>
    </recommendedName>
</protein>
<keyword evidence="5 6" id="KW-0472">Membrane</keyword>
<dbReference type="GO" id="GO:0005886">
    <property type="term" value="C:plasma membrane"/>
    <property type="evidence" value="ECO:0007669"/>
    <property type="project" value="TreeGrafter"/>
</dbReference>
<evidence type="ECO:0000256" key="5">
    <source>
        <dbReference type="ARBA" id="ARBA00023136"/>
    </source>
</evidence>
<evidence type="ECO:0000256" key="2">
    <source>
        <dbReference type="ARBA" id="ARBA00022448"/>
    </source>
</evidence>
<dbReference type="Pfam" id="PF07260">
    <property type="entry name" value="ANKH"/>
    <property type="match status" value="1"/>
</dbReference>
<dbReference type="RefSeq" id="WP_353892563.1">
    <property type="nucleotide sequence ID" value="NZ_CP159485.1"/>
</dbReference>
<dbReference type="InterPro" id="IPR009887">
    <property type="entry name" value="ANKH"/>
</dbReference>
<feature type="transmembrane region" description="Helical" evidence="6">
    <location>
        <begin position="85"/>
        <end position="107"/>
    </location>
</feature>
<evidence type="ECO:0000256" key="1">
    <source>
        <dbReference type="ARBA" id="ARBA00004141"/>
    </source>
</evidence>
<keyword evidence="3 6" id="KW-0812">Transmembrane</keyword>
<feature type="transmembrane region" description="Helical" evidence="6">
    <location>
        <begin position="183"/>
        <end position="204"/>
    </location>
</feature>
<reference evidence="7" key="1">
    <citation type="journal article" date="2018" name="Antonie Van Leeuwenhoek">
        <title>Proteinivorax hydrogeniformans sp. nov., an anaerobic, haloalkaliphilic bacterium fermenting proteinaceous compounds with high hydrogen production.</title>
        <authorList>
            <person name="Boltyanskaya Y."/>
            <person name="Detkova E."/>
            <person name="Pimenov N."/>
            <person name="Kevbrin V."/>
        </authorList>
    </citation>
    <scope>NUCLEOTIDE SEQUENCE</scope>
    <source>
        <strain evidence="7">Z-710</strain>
    </source>
</reference>
<feature type="transmembrane region" description="Helical" evidence="6">
    <location>
        <begin position="309"/>
        <end position="334"/>
    </location>
</feature>
<dbReference type="GO" id="GO:0030504">
    <property type="term" value="F:inorganic diphosphate transmembrane transporter activity"/>
    <property type="evidence" value="ECO:0007669"/>
    <property type="project" value="TreeGrafter"/>
</dbReference>
<evidence type="ECO:0000256" key="6">
    <source>
        <dbReference type="SAM" id="Phobius"/>
    </source>
</evidence>
<name>A0AAU8HS53_9FIRM</name>
<evidence type="ECO:0000313" key="7">
    <source>
        <dbReference type="EMBL" id="XCI27986.1"/>
    </source>
</evidence>
<sequence>MISLWEQFSFFIPLGLTQMLISTTHTLFNTALAKLPSSEIYISAFAVAKSVMQIFQSPVNMTKQTVAALVHDEQSYRMVRRFIKILLLVVFCTFTLVVHSGGARLLLEYVMGIEQEIMEPTIDILKVFIFVPIFVAFREFMQGVAIKFKLTPVITLSTFIRVAMVYLLVVVIEYLPATINGGVLVGAMFAFVILCEGATIYTVIRLKIGEVTKKIANAPLTSARKQAELNFPMILSFFLPLFTTAIFRTVSKPTINAGLARTDNPQVAISSYAVAWGLGVIFVSVLQMFHQVPLNFLNGDNYRQRIKDIGKFAIIMAAILTSIMVLLCYTPLGYTVLVEVMGVSHEVAINAVDVLKIMVVLPTLVACRQFLWGIFMYAKQTKYVTYGKSLNIIGLITTVTILTFISPSNPGIVGGTAMVVGEMCENGFLLLTSVKYKKVIRIKRSASHSLRS</sequence>
<feature type="transmembrane region" description="Helical" evidence="6">
    <location>
        <begin position="158"/>
        <end position="177"/>
    </location>
</feature>
<dbReference type="PANTHER" id="PTHR28384">
    <property type="entry name" value="PROGRESSIVE ANKYLOSIS PROTEIN HOMOLOG"/>
    <property type="match status" value="1"/>
</dbReference>
<accession>A0AAU8HS53</accession>
<dbReference type="EMBL" id="CP159485">
    <property type="protein sequence ID" value="XCI27986.1"/>
    <property type="molecule type" value="Genomic_DNA"/>
</dbReference>
<dbReference type="PANTHER" id="PTHR28384:SF1">
    <property type="entry name" value="PROGRESSIVE ANKYLOSIS PROTEIN HOMOLOG"/>
    <property type="match status" value="1"/>
</dbReference>
<dbReference type="GO" id="GO:0005315">
    <property type="term" value="F:phosphate transmembrane transporter activity"/>
    <property type="evidence" value="ECO:0007669"/>
    <property type="project" value="InterPro"/>
</dbReference>
<organism evidence="7">
    <name type="scientific">Proteinivorax hydrogeniformans</name>
    <dbReference type="NCBI Taxonomy" id="1826727"/>
    <lineage>
        <taxon>Bacteria</taxon>
        <taxon>Bacillati</taxon>
        <taxon>Bacillota</taxon>
        <taxon>Clostridia</taxon>
        <taxon>Eubacteriales</taxon>
        <taxon>Proteinivoracaceae</taxon>
        <taxon>Proteinivorax</taxon>
    </lineage>
</organism>
<gene>
    <name evidence="7" type="ORF">PRVXH_001918</name>
</gene>
<proteinExistence type="predicted"/>
<evidence type="ECO:0008006" key="8">
    <source>
        <dbReference type="Google" id="ProtNLM"/>
    </source>
</evidence>
<dbReference type="AlphaFoldDB" id="A0AAU8HS53"/>
<evidence type="ECO:0000256" key="3">
    <source>
        <dbReference type="ARBA" id="ARBA00022692"/>
    </source>
</evidence>
<feature type="transmembrane region" description="Helical" evidence="6">
    <location>
        <begin position="354"/>
        <end position="377"/>
    </location>
</feature>
<evidence type="ECO:0000256" key="4">
    <source>
        <dbReference type="ARBA" id="ARBA00022989"/>
    </source>
</evidence>
<feature type="transmembrane region" description="Helical" evidence="6">
    <location>
        <begin position="412"/>
        <end position="434"/>
    </location>
</feature>
<feature type="transmembrane region" description="Helical" evidence="6">
    <location>
        <begin position="389"/>
        <end position="406"/>
    </location>
</feature>
<feature type="transmembrane region" description="Helical" evidence="6">
    <location>
        <begin position="229"/>
        <end position="247"/>
    </location>
</feature>
<reference evidence="7" key="2">
    <citation type="submission" date="2024-06" db="EMBL/GenBank/DDBJ databases">
        <authorList>
            <person name="Petrova K.O."/>
            <person name="Toshchakov S.V."/>
            <person name="Boltjanskaja Y.V."/>
            <person name="Kevbrin V.V."/>
        </authorList>
    </citation>
    <scope>NUCLEOTIDE SEQUENCE</scope>
    <source>
        <strain evidence="7">Z-710</strain>
    </source>
</reference>